<comment type="caution">
    <text evidence="1">The sequence shown here is derived from an EMBL/GenBank/DDBJ whole genome shotgun (WGS) entry which is preliminary data.</text>
</comment>
<reference evidence="1 2" key="1">
    <citation type="journal article" date="2023" name="Sci. Data">
        <title>Genome assembly of the Korean intertidal mud-creeper Batillaria attramentaria.</title>
        <authorList>
            <person name="Patra A.K."/>
            <person name="Ho P.T."/>
            <person name="Jun S."/>
            <person name="Lee S.J."/>
            <person name="Kim Y."/>
            <person name="Won Y.J."/>
        </authorList>
    </citation>
    <scope>NUCLEOTIDE SEQUENCE [LARGE SCALE GENOMIC DNA]</scope>
    <source>
        <strain evidence="1">Wonlab-2016</strain>
    </source>
</reference>
<protein>
    <submittedName>
        <fullName evidence="1">Uncharacterized protein</fullName>
    </submittedName>
</protein>
<sequence length="106" mass="11864">MLKRPFAFEVHSEVWKQTNFKHTPSPPRFHQFDPETYTGSQLIRSHVGSDTRVSSSPWPLNGQSADRCLLSLAIAQRNDCRAALSRSVLGVVCFGFPIGGRSVVRH</sequence>
<evidence type="ECO:0000313" key="2">
    <source>
        <dbReference type="Proteomes" id="UP001519460"/>
    </source>
</evidence>
<dbReference type="Proteomes" id="UP001519460">
    <property type="component" value="Unassembled WGS sequence"/>
</dbReference>
<dbReference type="EMBL" id="JACVVK020000091">
    <property type="protein sequence ID" value="KAK7493658.1"/>
    <property type="molecule type" value="Genomic_DNA"/>
</dbReference>
<proteinExistence type="predicted"/>
<dbReference type="AlphaFoldDB" id="A0ABD0L2B1"/>
<name>A0ABD0L2B1_9CAEN</name>
<gene>
    <name evidence="1" type="ORF">BaRGS_00015170</name>
</gene>
<evidence type="ECO:0000313" key="1">
    <source>
        <dbReference type="EMBL" id="KAK7493658.1"/>
    </source>
</evidence>
<keyword evidence="2" id="KW-1185">Reference proteome</keyword>
<accession>A0ABD0L2B1</accession>
<organism evidence="1 2">
    <name type="scientific">Batillaria attramentaria</name>
    <dbReference type="NCBI Taxonomy" id="370345"/>
    <lineage>
        <taxon>Eukaryota</taxon>
        <taxon>Metazoa</taxon>
        <taxon>Spiralia</taxon>
        <taxon>Lophotrochozoa</taxon>
        <taxon>Mollusca</taxon>
        <taxon>Gastropoda</taxon>
        <taxon>Caenogastropoda</taxon>
        <taxon>Sorbeoconcha</taxon>
        <taxon>Cerithioidea</taxon>
        <taxon>Batillariidae</taxon>
        <taxon>Batillaria</taxon>
    </lineage>
</organism>